<proteinExistence type="predicted"/>
<accession>A0A1I1RE41</accession>
<protein>
    <submittedName>
        <fullName evidence="2">Uncharacterized protein</fullName>
    </submittedName>
</protein>
<dbReference type="STRING" id="1123397.SAMN05660831_01361"/>
<evidence type="ECO:0000313" key="2">
    <source>
        <dbReference type="EMBL" id="SFD30418.1"/>
    </source>
</evidence>
<feature type="signal peptide" evidence="1">
    <location>
        <begin position="1"/>
        <end position="27"/>
    </location>
</feature>
<dbReference type="EMBL" id="FOMJ01000004">
    <property type="protein sequence ID" value="SFD30418.1"/>
    <property type="molecule type" value="Genomic_DNA"/>
</dbReference>
<evidence type="ECO:0000256" key="1">
    <source>
        <dbReference type="SAM" id="SignalP"/>
    </source>
</evidence>
<dbReference type="AlphaFoldDB" id="A0A1I1RE41"/>
<evidence type="ECO:0000313" key="3">
    <source>
        <dbReference type="Proteomes" id="UP000198611"/>
    </source>
</evidence>
<name>A0A1I1RE41_9GAMM</name>
<dbReference type="RefSeq" id="WP_093428020.1">
    <property type="nucleotide sequence ID" value="NZ_FOMJ01000004.1"/>
</dbReference>
<feature type="chain" id="PRO_5011520820" evidence="1">
    <location>
        <begin position="28"/>
        <end position="150"/>
    </location>
</feature>
<organism evidence="2 3">
    <name type="scientific">Thiohalospira halophila DSM 15071</name>
    <dbReference type="NCBI Taxonomy" id="1123397"/>
    <lineage>
        <taxon>Bacteria</taxon>
        <taxon>Pseudomonadati</taxon>
        <taxon>Pseudomonadota</taxon>
        <taxon>Gammaproteobacteria</taxon>
        <taxon>Thiohalospirales</taxon>
        <taxon>Thiohalospiraceae</taxon>
        <taxon>Thiohalospira</taxon>
    </lineage>
</organism>
<keyword evidence="3" id="KW-1185">Reference proteome</keyword>
<gene>
    <name evidence="2" type="ORF">SAMN05660831_01361</name>
</gene>
<dbReference type="Proteomes" id="UP000198611">
    <property type="component" value="Unassembled WGS sequence"/>
</dbReference>
<sequence length="150" mass="16033">MPRRFTSANPARWALLLAITLAGPAVAADRVCCRALPVAGAELHSRFAASLYAGLMVGTSERHGMHVVRGGFAEAGYGLNGEGQRFTLGFTENVSLYRVFKLGLSRLDYRDRDYTGLTLQHAPRGPIYYRLGAYGGEAGGVGTLAVGVGW</sequence>
<reference evidence="2 3" key="1">
    <citation type="submission" date="2016-10" db="EMBL/GenBank/DDBJ databases">
        <authorList>
            <person name="de Groot N.N."/>
        </authorList>
    </citation>
    <scope>NUCLEOTIDE SEQUENCE [LARGE SCALE GENOMIC DNA]</scope>
    <source>
        <strain evidence="2 3">HL3</strain>
    </source>
</reference>
<keyword evidence="1" id="KW-0732">Signal</keyword>